<keyword evidence="4 5" id="KW-0067">ATP-binding</keyword>
<evidence type="ECO:0000256" key="5">
    <source>
        <dbReference type="HAMAP-Rule" id="MF_00731"/>
    </source>
</evidence>
<comment type="function">
    <text evidence="5">Converts 2-succinylbenzoate (OSB) to 2-succinylbenzoyl-CoA (OSB-CoA).</text>
</comment>
<keyword evidence="2 5" id="KW-0436">Ligase</keyword>
<dbReference type="RefSeq" id="WP_201369396.1">
    <property type="nucleotide sequence ID" value="NZ_BNJG01000001.1"/>
</dbReference>
<protein>
    <recommendedName>
        <fullName evidence="5">2-succinylbenzoate--CoA ligase</fullName>
        <ecNumber evidence="5">6.2.1.26</ecNumber>
    </recommendedName>
    <alternativeName>
        <fullName evidence="5">o-succinylbenzoyl-CoA synthetase</fullName>
        <shortName evidence="5">OSB-CoA synthetase</shortName>
    </alternativeName>
</protein>
<comment type="pathway">
    <text evidence="5">Quinol/quinone metabolism; menaquinone biosynthesis.</text>
</comment>
<evidence type="ECO:0000256" key="1">
    <source>
        <dbReference type="ARBA" id="ARBA00022428"/>
    </source>
</evidence>
<feature type="domain" description="AMP-binding enzyme C-terminal" evidence="7">
    <location>
        <begin position="424"/>
        <end position="499"/>
    </location>
</feature>
<dbReference type="EC" id="6.2.1.26" evidence="5"/>
<keyword evidence="9" id="KW-1185">Reference proteome</keyword>
<dbReference type="Proteomes" id="UP000654345">
    <property type="component" value="Unassembled WGS sequence"/>
</dbReference>
<accession>A0ABQ3UIF7</accession>
<evidence type="ECO:0000256" key="4">
    <source>
        <dbReference type="ARBA" id="ARBA00022840"/>
    </source>
</evidence>
<comment type="pathway">
    <text evidence="5">Quinol/quinone metabolism; 1,4-dihydroxy-2-naphthoate biosynthesis; 1,4-dihydroxy-2-naphthoate from chorismate: step 5/7.</text>
</comment>
<sequence>MNTALSHDTILPNWLLRCAENQPNHLAIQCGSVCWSFTELRCQADHLAYQLAARGVSKESRVALLATNGLPFVVTVHALMRLGAILVPLNTRLTQQELAWQLSDVRATFLCSDQRYADIAQQLADEITPLAHVLITSDVQQNVLVADQTEGPVIALQETIGLDAVHSIMYTSGTTGHPKGVLITYGMLCWGALGSALTLGHYADDCWLACLPLFHVSGLTVLMRSVINGISVNLHEKFEPEAVNRAIFDERVTIISVVAVVLQRMLDALDTPGAQGRYPVTLRCVLLGGGPAPRPLLERCAAKNIPVVQTYGLTESCAQAVTLLPADALHKLGSAGKPLFPVQLRILTEDYQPVPPGKPGIIHLQGPTITPGYDHRPEATARAFHNGWFTTGDLGYVDEEGYLYVLDRRTDLIISGGENVYPAEIEAVLMSHPEVEEAGVCGVDDPQWGQLPIAFVRLREGSNLTATELLPYVTQHLAHYKRPKAIYAVAQLPRNSAGKLLRRELPGLLPS</sequence>
<dbReference type="NCBIfam" id="NF002966">
    <property type="entry name" value="PRK03640.1"/>
    <property type="match status" value="1"/>
</dbReference>
<name>A0ABQ3UIF7_9CHLR</name>
<evidence type="ECO:0000259" key="6">
    <source>
        <dbReference type="Pfam" id="PF00501"/>
    </source>
</evidence>
<dbReference type="InterPro" id="IPR050237">
    <property type="entry name" value="ATP-dep_AMP-bd_enzyme"/>
</dbReference>
<dbReference type="PANTHER" id="PTHR43767:SF1">
    <property type="entry name" value="NONRIBOSOMAL PEPTIDE SYNTHASE PES1 (EUROFUNG)-RELATED"/>
    <property type="match status" value="1"/>
</dbReference>
<dbReference type="InterPro" id="IPR045851">
    <property type="entry name" value="AMP-bd_C_sf"/>
</dbReference>
<dbReference type="InterPro" id="IPR042099">
    <property type="entry name" value="ANL_N_sf"/>
</dbReference>
<evidence type="ECO:0000313" key="8">
    <source>
        <dbReference type="EMBL" id="GHO52489.1"/>
    </source>
</evidence>
<evidence type="ECO:0000256" key="2">
    <source>
        <dbReference type="ARBA" id="ARBA00022598"/>
    </source>
</evidence>
<reference evidence="8 9" key="1">
    <citation type="journal article" date="2021" name="Int. J. Syst. Evol. Microbiol.">
        <title>Reticulibacter mediterranei gen. nov., sp. nov., within the new family Reticulibacteraceae fam. nov., and Ktedonospora formicarum gen. nov., sp. nov., Ktedonobacter robiniae sp. nov., Dictyobacter formicarum sp. nov. and Dictyobacter arantiisoli sp. nov., belonging to the class Ktedonobacteria.</title>
        <authorList>
            <person name="Yabe S."/>
            <person name="Zheng Y."/>
            <person name="Wang C.M."/>
            <person name="Sakai Y."/>
            <person name="Abe K."/>
            <person name="Yokota A."/>
            <person name="Donadio S."/>
            <person name="Cavaletti L."/>
            <person name="Monciardini P."/>
        </authorList>
    </citation>
    <scope>NUCLEOTIDE SEQUENCE [LARGE SCALE GENOMIC DNA]</scope>
    <source>
        <strain evidence="8 9">SOSP1-30</strain>
    </source>
</reference>
<organism evidence="8 9">
    <name type="scientific">Ktedonobacter robiniae</name>
    <dbReference type="NCBI Taxonomy" id="2778365"/>
    <lineage>
        <taxon>Bacteria</taxon>
        <taxon>Bacillati</taxon>
        <taxon>Chloroflexota</taxon>
        <taxon>Ktedonobacteria</taxon>
        <taxon>Ktedonobacterales</taxon>
        <taxon>Ktedonobacteraceae</taxon>
        <taxon>Ktedonobacter</taxon>
    </lineage>
</organism>
<dbReference type="PROSITE" id="PS00455">
    <property type="entry name" value="AMP_BINDING"/>
    <property type="match status" value="1"/>
</dbReference>
<dbReference type="InterPro" id="IPR020845">
    <property type="entry name" value="AMP-binding_CS"/>
</dbReference>
<dbReference type="InterPro" id="IPR010192">
    <property type="entry name" value="MenE"/>
</dbReference>
<dbReference type="InterPro" id="IPR025110">
    <property type="entry name" value="AMP-bd_C"/>
</dbReference>
<gene>
    <name evidence="5 8" type="primary">menE</name>
    <name evidence="8" type="ORF">KSB_09640</name>
</gene>
<comment type="caution">
    <text evidence="8">The sequence shown here is derived from an EMBL/GenBank/DDBJ whole genome shotgun (WGS) entry which is preliminary data.</text>
</comment>
<dbReference type="Pfam" id="PF00501">
    <property type="entry name" value="AMP-binding"/>
    <property type="match status" value="1"/>
</dbReference>
<evidence type="ECO:0000256" key="3">
    <source>
        <dbReference type="ARBA" id="ARBA00022741"/>
    </source>
</evidence>
<comment type="catalytic activity">
    <reaction evidence="5">
        <text>2-succinylbenzoate + ATP + CoA = 2-succinylbenzoyl-CoA + AMP + diphosphate</text>
        <dbReference type="Rhea" id="RHEA:17009"/>
        <dbReference type="ChEBI" id="CHEBI:18325"/>
        <dbReference type="ChEBI" id="CHEBI:30616"/>
        <dbReference type="ChEBI" id="CHEBI:33019"/>
        <dbReference type="ChEBI" id="CHEBI:57287"/>
        <dbReference type="ChEBI" id="CHEBI:57364"/>
        <dbReference type="ChEBI" id="CHEBI:456215"/>
        <dbReference type="EC" id="6.2.1.26"/>
    </reaction>
</comment>
<dbReference type="PANTHER" id="PTHR43767">
    <property type="entry name" value="LONG-CHAIN-FATTY-ACID--COA LIGASE"/>
    <property type="match status" value="1"/>
</dbReference>
<dbReference type="HAMAP" id="MF_00731">
    <property type="entry name" value="MenE"/>
    <property type="match status" value="1"/>
</dbReference>
<comment type="similarity">
    <text evidence="5">Belongs to the ATP-dependent AMP-binding enzyme family. MenE subfamily.</text>
</comment>
<dbReference type="EMBL" id="BNJG01000001">
    <property type="protein sequence ID" value="GHO52489.1"/>
    <property type="molecule type" value="Genomic_DNA"/>
</dbReference>
<dbReference type="Pfam" id="PF13193">
    <property type="entry name" value="AMP-binding_C"/>
    <property type="match status" value="1"/>
</dbReference>
<dbReference type="Gene3D" id="3.30.300.30">
    <property type="match status" value="1"/>
</dbReference>
<dbReference type="GO" id="GO:0016874">
    <property type="term" value="F:ligase activity"/>
    <property type="evidence" value="ECO:0007669"/>
    <property type="project" value="UniProtKB-KW"/>
</dbReference>
<keyword evidence="1 5" id="KW-0474">Menaquinone biosynthesis</keyword>
<dbReference type="InterPro" id="IPR000873">
    <property type="entry name" value="AMP-dep_synth/lig_dom"/>
</dbReference>
<evidence type="ECO:0000313" key="9">
    <source>
        <dbReference type="Proteomes" id="UP000654345"/>
    </source>
</evidence>
<keyword evidence="3 5" id="KW-0547">Nucleotide-binding</keyword>
<dbReference type="Gene3D" id="3.40.50.12780">
    <property type="entry name" value="N-terminal domain of ligase-like"/>
    <property type="match status" value="1"/>
</dbReference>
<evidence type="ECO:0000259" key="7">
    <source>
        <dbReference type="Pfam" id="PF13193"/>
    </source>
</evidence>
<dbReference type="SUPFAM" id="SSF56801">
    <property type="entry name" value="Acetyl-CoA synthetase-like"/>
    <property type="match status" value="1"/>
</dbReference>
<proteinExistence type="inferred from homology"/>
<feature type="domain" description="AMP-dependent synthetase/ligase" evidence="6">
    <location>
        <begin position="17"/>
        <end position="373"/>
    </location>
</feature>
<dbReference type="NCBIfam" id="TIGR01923">
    <property type="entry name" value="menE"/>
    <property type="match status" value="1"/>
</dbReference>